<dbReference type="Gene3D" id="2.30.29.30">
    <property type="entry name" value="Pleckstrin-homology domain (PH domain)/Phosphotyrosine-binding domain (PTB)"/>
    <property type="match status" value="1"/>
</dbReference>
<name>G3PMJ3_GASAC</name>
<evidence type="ECO:0000259" key="10">
    <source>
        <dbReference type="Pfam" id="PF16000"/>
    </source>
</evidence>
<dbReference type="GO" id="GO:0034315">
    <property type="term" value="P:regulation of Arp2/3 complex-mediated actin nucleation"/>
    <property type="evidence" value="ECO:0007669"/>
    <property type="project" value="TreeGrafter"/>
</dbReference>
<sequence>MHSIYFTCLIFHPAVHRNLWFSTVTTTTSDIMSFSPLVPPESVRKALDKQAVKFVRAIKQDTRSGKTEDRILVLATWRLYLFAVKVPTKMEVTFNFLEIRAMNTYPEHQVVIDTDKTTYSLRLQTQDQLDHMVGHINYALSRVFNNSIYAPPICRAEGDLSEGSHKFSPNSESSLEAQKTCGGFSETYAALCDYNGIGCKEEVQWDVDTIYHSQDNREFNLLDFSHLDSRDLAVIVASIAYNTWFTKLHCKDMRIGSEVVDQVLHTVSKSNSLEELTLENAGLKSDFPQKMASALSENPASVIHSLNLAHNTLDNQGVSNLIQQVCRLNKGLRLLNLSKTSLSSKGVVTLSQALCSSDDYSNSLLHLDLSKNPGVLSGEDATNLYLFLAQPNCLVHLDLSGTDCTVDSLFGALLRGCCADLSYLNLSKNSFSHRKARDSLPTFRQFFSSAFSLTHVSLASVKVPPDSLRALFLGLSNNPHISDLHLDISSCELRSAGAGVIQELFPRVSCVGTLDISDNGLDADLLAVVPAFSRHPSLKHLILGKNFNIKGRVLEETLQKLVHLVQEEECALQSLSLADSRLRQRGTVLVNALGSNTCLRKVDLSGNLLEDSGAKMLSKALQINTTLRSVTWDRNNTTATGFQDVARALEHNFTLQYMPLPLSDVTQAYRSAPEKTDQALTKIQRALLRNNQTQRFSQKQALRLHQGLVTSTAEQVMERLCARVQQQVCVLKGSEEGEDVQTARQILKEARDSKALYPSLCELAHVLSVDGPVKQRLDTLAGELAKAADKELQVVVDSMVTLCRELCPMSCSAAERLSTPLSSISEQVSIPRSAIRSAFMERAAEDINRALEEVKLSVVSYLTNSIVDQILQELYNTHKTLVLVIKLSSTDPFKRSSRTRRIRPVSTRPSLGEEPSPSPTPSAPPHSATLTHSESWECLSTLPTNGSPLRHVTHARPRPPRRYRAGHPPPESNGSENGGVSMLEDGLPDFYSKRVLPDSQLTYLHQGQSLRRKKRRSVLSIFSGFRKNRNSTISNQDSEFFFVCVCVCSSSTSENVYSMIQHTKEAGRPESTLPGANGTMPLPGPVQSVPVHGMRAASPSVQRQDSDGSSTCDIKEMDQDTDRTTTISDVPADSRTNGHVASSKHQTDRQMEKGRQERIVPLTDPRADAEEDREGAVVPCGPRPEPPPQCIKPSVAAMRQRHLQESLGTASETESDVI</sequence>
<feature type="compositionally biased region" description="Polar residues" evidence="9">
    <location>
        <begin position="1124"/>
        <end position="1144"/>
    </location>
</feature>
<feature type="compositionally biased region" description="Basic and acidic residues" evidence="9">
    <location>
        <begin position="1145"/>
        <end position="1158"/>
    </location>
</feature>
<comment type="subcellular location">
    <subcellularLocation>
        <location evidence="1">Cell membrane</location>
    </subcellularLocation>
    <subcellularLocation>
        <location evidence="2">Cytoplasm</location>
    </subcellularLocation>
</comment>
<feature type="domain" description="CARMIL C-terminal" evidence="10">
    <location>
        <begin position="804"/>
        <end position="889"/>
    </location>
</feature>
<evidence type="ECO:0000259" key="11">
    <source>
        <dbReference type="Pfam" id="PF17888"/>
    </source>
</evidence>
<dbReference type="FunFam" id="3.80.10.10:FF:000009">
    <property type="entry name" value="F-actin-uncapping protein LRRC16A isoform X1"/>
    <property type="match status" value="1"/>
</dbReference>
<evidence type="ECO:0000313" key="12">
    <source>
        <dbReference type="Ensembl" id="ENSGACP00000018824.2"/>
    </source>
</evidence>
<dbReference type="Proteomes" id="UP000007635">
    <property type="component" value="Chromosome III"/>
</dbReference>
<dbReference type="eggNOG" id="KOG4242">
    <property type="taxonomic scope" value="Eukaryota"/>
</dbReference>
<dbReference type="FunCoup" id="G3PMJ3">
    <property type="interactions" value="505"/>
</dbReference>
<evidence type="ECO:0000256" key="2">
    <source>
        <dbReference type="ARBA" id="ARBA00004496"/>
    </source>
</evidence>
<dbReference type="Bgee" id="ENSGACG00000014253">
    <property type="expression patterns" value="Expressed in camera-type eye and 2 other cell types or tissues"/>
</dbReference>
<dbReference type="PANTHER" id="PTHR24112:SF43">
    <property type="entry name" value="CAPPING PROTEIN, ARP2_3 AND MYOSIN-I LINKER PROTEIN 3"/>
    <property type="match status" value="1"/>
</dbReference>
<dbReference type="Pfam" id="PF17888">
    <property type="entry name" value="Carm_PH"/>
    <property type="match status" value="1"/>
</dbReference>
<feature type="region of interest" description="Disordered" evidence="9">
    <location>
        <begin position="1097"/>
        <end position="1218"/>
    </location>
</feature>
<dbReference type="SUPFAM" id="SSF52047">
    <property type="entry name" value="RNI-like"/>
    <property type="match status" value="1"/>
</dbReference>
<dbReference type="GO" id="GO:0005737">
    <property type="term" value="C:cytoplasm"/>
    <property type="evidence" value="ECO:0007669"/>
    <property type="project" value="UniProtKB-SubCell"/>
</dbReference>
<evidence type="ECO:0000256" key="7">
    <source>
        <dbReference type="ARBA" id="ARBA00022737"/>
    </source>
</evidence>
<keyword evidence="7" id="KW-0677">Repeat</keyword>
<keyword evidence="6" id="KW-0433">Leucine-rich repeat</keyword>
<keyword evidence="5" id="KW-0963">Cytoplasm</keyword>
<accession>G3PMJ3</accession>
<dbReference type="SMART" id="SM00368">
    <property type="entry name" value="LRR_RI"/>
    <property type="match status" value="4"/>
</dbReference>
<evidence type="ECO:0000256" key="8">
    <source>
        <dbReference type="ARBA" id="ARBA00023136"/>
    </source>
</evidence>
<dbReference type="Gene3D" id="3.80.10.10">
    <property type="entry name" value="Ribonuclease Inhibitor"/>
    <property type="match status" value="1"/>
</dbReference>
<feature type="compositionally biased region" description="Basic residues" evidence="9">
    <location>
        <begin position="951"/>
        <end position="965"/>
    </location>
</feature>
<dbReference type="InterPro" id="IPR011993">
    <property type="entry name" value="PH-like_dom_sf"/>
</dbReference>
<dbReference type="InterPro" id="IPR051279">
    <property type="entry name" value="PP1-Reg/Actin-Interact_Protein"/>
</dbReference>
<feature type="domain" description="CARMIL pleckstrin homology" evidence="11">
    <location>
        <begin position="52"/>
        <end position="145"/>
    </location>
</feature>
<feature type="compositionally biased region" description="Basic and acidic residues" evidence="9">
    <location>
        <begin position="1113"/>
        <end position="1123"/>
    </location>
</feature>
<dbReference type="STRING" id="69293.ENSGACP00000018824"/>
<evidence type="ECO:0000256" key="5">
    <source>
        <dbReference type="ARBA" id="ARBA00022490"/>
    </source>
</evidence>
<dbReference type="AlphaFoldDB" id="G3PMJ3"/>
<dbReference type="InterPro" id="IPR032675">
    <property type="entry name" value="LRR_dom_sf"/>
</dbReference>
<dbReference type="GO" id="GO:0030027">
    <property type="term" value="C:lamellipodium"/>
    <property type="evidence" value="ECO:0007669"/>
    <property type="project" value="TreeGrafter"/>
</dbReference>
<keyword evidence="8" id="KW-0472">Membrane</keyword>
<evidence type="ECO:0000256" key="1">
    <source>
        <dbReference type="ARBA" id="ARBA00004236"/>
    </source>
</evidence>
<evidence type="ECO:0000256" key="9">
    <source>
        <dbReference type="SAM" id="MobiDB-lite"/>
    </source>
</evidence>
<dbReference type="Ensembl" id="ENSGACT00000018862.2">
    <property type="protein sequence ID" value="ENSGACP00000018824.2"/>
    <property type="gene ID" value="ENSGACG00000014253.2"/>
</dbReference>
<evidence type="ECO:0000313" key="13">
    <source>
        <dbReference type="Proteomes" id="UP000007635"/>
    </source>
</evidence>
<dbReference type="InterPro" id="IPR041245">
    <property type="entry name" value="CARMIL_PH"/>
</dbReference>
<dbReference type="GO" id="GO:0016477">
    <property type="term" value="P:cell migration"/>
    <property type="evidence" value="ECO:0007669"/>
    <property type="project" value="TreeGrafter"/>
</dbReference>
<feature type="compositionally biased region" description="Pro residues" evidence="9">
    <location>
        <begin position="1181"/>
        <end position="1190"/>
    </location>
</feature>
<dbReference type="InParanoid" id="G3PMJ3"/>
<feature type="domain" description="CARMIL C-terminal" evidence="10">
    <location>
        <begin position="894"/>
        <end position="1031"/>
    </location>
</feature>
<protein>
    <submittedName>
        <fullName evidence="12">Capping protein regulator and myosin 1 linker 3</fullName>
    </submittedName>
</protein>
<dbReference type="OMA" id="KIYATHG"/>
<organism evidence="12 13">
    <name type="scientific">Gasterosteus aculeatus aculeatus</name>
    <name type="common">three-spined stickleback</name>
    <dbReference type="NCBI Taxonomy" id="481459"/>
    <lineage>
        <taxon>Eukaryota</taxon>
        <taxon>Metazoa</taxon>
        <taxon>Chordata</taxon>
        <taxon>Craniata</taxon>
        <taxon>Vertebrata</taxon>
        <taxon>Euteleostomi</taxon>
        <taxon>Actinopterygii</taxon>
        <taxon>Neopterygii</taxon>
        <taxon>Teleostei</taxon>
        <taxon>Neoteleostei</taxon>
        <taxon>Acanthomorphata</taxon>
        <taxon>Eupercaria</taxon>
        <taxon>Perciformes</taxon>
        <taxon>Cottioidei</taxon>
        <taxon>Gasterosteales</taxon>
        <taxon>Gasterosteidae</taxon>
        <taxon>Gasterosteus</taxon>
    </lineage>
</organism>
<reference evidence="12" key="2">
    <citation type="submission" date="2025-08" db="UniProtKB">
        <authorList>
            <consortium name="Ensembl"/>
        </authorList>
    </citation>
    <scope>IDENTIFICATION</scope>
</reference>
<keyword evidence="13" id="KW-1185">Reference proteome</keyword>
<dbReference type="GO" id="GO:0005886">
    <property type="term" value="C:plasma membrane"/>
    <property type="evidence" value="ECO:0007669"/>
    <property type="project" value="UniProtKB-SubCell"/>
</dbReference>
<evidence type="ECO:0000256" key="6">
    <source>
        <dbReference type="ARBA" id="ARBA00022614"/>
    </source>
</evidence>
<reference evidence="12 13" key="1">
    <citation type="journal article" date="2021" name="G3 (Bethesda)">
        <title>Improved contiguity of the threespine stickleback genome using long-read sequencing.</title>
        <authorList>
            <person name="Nath S."/>
            <person name="Shaw D.E."/>
            <person name="White M.A."/>
        </authorList>
    </citation>
    <scope>NUCLEOTIDE SEQUENCE [LARGE SCALE GENOMIC DNA]</scope>
    <source>
        <strain evidence="12 13">Lake Benthic</strain>
    </source>
</reference>
<reference evidence="12" key="3">
    <citation type="submission" date="2025-09" db="UniProtKB">
        <authorList>
            <consortium name="Ensembl"/>
        </authorList>
    </citation>
    <scope>IDENTIFICATION</scope>
</reference>
<feature type="compositionally biased region" description="Polar residues" evidence="9">
    <location>
        <begin position="1099"/>
        <end position="1112"/>
    </location>
</feature>
<dbReference type="Pfam" id="PF16000">
    <property type="entry name" value="CARMIL_C"/>
    <property type="match status" value="2"/>
</dbReference>
<proteinExistence type="inferred from homology"/>
<evidence type="ECO:0000256" key="4">
    <source>
        <dbReference type="ARBA" id="ARBA00022475"/>
    </source>
</evidence>
<dbReference type="InterPro" id="IPR031943">
    <property type="entry name" value="CARMIL_C"/>
</dbReference>
<keyword evidence="4" id="KW-1003">Cell membrane</keyword>
<evidence type="ECO:0000256" key="3">
    <source>
        <dbReference type="ARBA" id="ARBA00007298"/>
    </source>
</evidence>
<dbReference type="PANTHER" id="PTHR24112">
    <property type="entry name" value="LEUCINE-RICH REPEAT, ISOFORM F-RELATED"/>
    <property type="match status" value="1"/>
</dbReference>
<feature type="region of interest" description="Disordered" evidence="9">
    <location>
        <begin position="895"/>
        <end position="984"/>
    </location>
</feature>
<comment type="similarity">
    <text evidence="3">Belongs to the CARMIL family.</text>
</comment>
<dbReference type="GeneTree" id="ENSGT00940000157990"/>